<proteinExistence type="predicted"/>
<protein>
    <submittedName>
        <fullName evidence="3">PEP-CTERM sorting domain-containing protein</fullName>
    </submittedName>
</protein>
<dbReference type="Pfam" id="PF07589">
    <property type="entry name" value="PEP-CTERM"/>
    <property type="match status" value="1"/>
</dbReference>
<feature type="chain" id="PRO_5030597031" evidence="1">
    <location>
        <begin position="29"/>
        <end position="232"/>
    </location>
</feature>
<evidence type="ECO:0000313" key="3">
    <source>
        <dbReference type="EMBL" id="NNG24692.1"/>
    </source>
</evidence>
<feature type="domain" description="Ice-binding protein C-terminal" evidence="2">
    <location>
        <begin position="193"/>
        <end position="215"/>
    </location>
</feature>
<evidence type="ECO:0000259" key="2">
    <source>
        <dbReference type="Pfam" id="PF07589"/>
    </source>
</evidence>
<dbReference type="RefSeq" id="WP_171086597.1">
    <property type="nucleotide sequence ID" value="NZ_JABAIV010000006.1"/>
</dbReference>
<dbReference type="InterPro" id="IPR013424">
    <property type="entry name" value="Ice-binding_C"/>
</dbReference>
<name>A0A7Y2K103_9BURK</name>
<sequence length="232" mass="24020">MNTLQFGKLKQLACAAALCLGSVQGASAGIIFSKTVPAVGTVTNVRFGLPGSTPGPDTTVTGTAGPLKNRFLIDFTSNERLIANVDDAPPLVRALDGSFQQLDVSVRDAVFTTLFLNFHTVGGTNNAATRYADIVVSAFGGETASYRLNFSANANANNFFRVDATDGTLLNNVSISSMIGITDVRQPRIAARIPEPATLLSLGIGMAGLVAVRRRKRPAAAAPGAVPGSAIA</sequence>
<evidence type="ECO:0000256" key="1">
    <source>
        <dbReference type="SAM" id="SignalP"/>
    </source>
</evidence>
<evidence type="ECO:0000313" key="4">
    <source>
        <dbReference type="Proteomes" id="UP000533905"/>
    </source>
</evidence>
<keyword evidence="1" id="KW-0732">Signal</keyword>
<accession>A0A7Y2K103</accession>
<gene>
    <name evidence="3" type="ORF">HGB41_16995</name>
</gene>
<dbReference type="EMBL" id="JABAIV010000006">
    <property type="protein sequence ID" value="NNG24692.1"/>
    <property type="molecule type" value="Genomic_DNA"/>
</dbReference>
<feature type="signal peptide" evidence="1">
    <location>
        <begin position="1"/>
        <end position="28"/>
    </location>
</feature>
<keyword evidence="4" id="KW-1185">Reference proteome</keyword>
<comment type="caution">
    <text evidence="3">The sequence shown here is derived from an EMBL/GenBank/DDBJ whole genome shotgun (WGS) entry which is preliminary data.</text>
</comment>
<dbReference type="Proteomes" id="UP000533905">
    <property type="component" value="Unassembled WGS sequence"/>
</dbReference>
<organism evidence="3 4">
    <name type="scientific">Telluria aromaticivorans</name>
    <dbReference type="NCBI Taxonomy" id="2725995"/>
    <lineage>
        <taxon>Bacteria</taxon>
        <taxon>Pseudomonadati</taxon>
        <taxon>Pseudomonadota</taxon>
        <taxon>Betaproteobacteria</taxon>
        <taxon>Burkholderiales</taxon>
        <taxon>Oxalobacteraceae</taxon>
        <taxon>Telluria group</taxon>
        <taxon>Telluria</taxon>
    </lineage>
</organism>
<dbReference type="NCBIfam" id="TIGR02595">
    <property type="entry name" value="PEP_CTERM"/>
    <property type="match status" value="1"/>
</dbReference>
<reference evidence="3 4" key="1">
    <citation type="submission" date="2020-04" db="EMBL/GenBank/DDBJ databases">
        <title>Massilia sp. nov., a cold adapted bacteria isolated from Arctic soil.</title>
        <authorList>
            <person name="Son J."/>
            <person name="Ka J.-O."/>
        </authorList>
    </citation>
    <scope>NUCLEOTIDE SEQUENCE [LARGE SCALE GENOMIC DNA]</scope>
    <source>
        <strain evidence="3 4">ML15P13</strain>
    </source>
</reference>
<dbReference type="AlphaFoldDB" id="A0A7Y2K103"/>